<dbReference type="AlphaFoldDB" id="E3JD53"/>
<dbReference type="RefSeq" id="WP_013425455.1">
    <property type="nucleotide sequence ID" value="NC_014666.1"/>
</dbReference>
<dbReference type="KEGG" id="fri:FraEuI1c_4338"/>
<dbReference type="InterPro" id="IPR039422">
    <property type="entry name" value="MarR/SlyA-like"/>
</dbReference>
<reference evidence="2 3" key="1">
    <citation type="submission" date="2010-10" db="EMBL/GenBank/DDBJ databases">
        <title>Complete sequence of Frankia sp. EuI1c.</title>
        <authorList>
            <consortium name="US DOE Joint Genome Institute"/>
            <person name="Lucas S."/>
            <person name="Copeland A."/>
            <person name="Lapidus A."/>
            <person name="Cheng J.-F."/>
            <person name="Bruce D."/>
            <person name="Goodwin L."/>
            <person name="Pitluck S."/>
            <person name="Chertkov O."/>
            <person name="Detter J.C."/>
            <person name="Han C."/>
            <person name="Tapia R."/>
            <person name="Land M."/>
            <person name="Hauser L."/>
            <person name="Jeffries C."/>
            <person name="Kyrpides N."/>
            <person name="Ivanova N."/>
            <person name="Mikhailova N."/>
            <person name="Beauchemin N."/>
            <person name="Sen A."/>
            <person name="Sur S.A."/>
            <person name="Gtari M."/>
            <person name="Wall L."/>
            <person name="Tisa L."/>
            <person name="Woyke T."/>
        </authorList>
    </citation>
    <scope>NUCLEOTIDE SEQUENCE [LARGE SCALE GENOMIC DNA]</scope>
    <source>
        <strain evidence="3">DSM 45817 / CECT 9037 / EuI1c</strain>
    </source>
</reference>
<evidence type="ECO:0000313" key="2">
    <source>
        <dbReference type="EMBL" id="ADP82337.1"/>
    </source>
</evidence>
<dbReference type="InterPro" id="IPR000835">
    <property type="entry name" value="HTH_MarR-typ"/>
</dbReference>
<evidence type="ECO:0000259" key="1">
    <source>
        <dbReference type="SMART" id="SM00347"/>
    </source>
</evidence>
<dbReference type="SUPFAM" id="SSF46785">
    <property type="entry name" value="Winged helix' DNA-binding domain"/>
    <property type="match status" value="1"/>
</dbReference>
<dbReference type="InterPro" id="IPR036388">
    <property type="entry name" value="WH-like_DNA-bd_sf"/>
</dbReference>
<sequence>MATEPPQTPEAGELLGREFITAVVIFHESVGRLLGLTAVERKCLDILARRGPMAAKAICEHTGLTSGAVTGLVERLRAAGFVDRQTDPDDRRRIVVSLLPNPKLDEIRARVFGPLGADMAALTAGYSQEQLLTIADFLRRTTDVLVANTARVGAM</sequence>
<dbReference type="Proteomes" id="UP000002484">
    <property type="component" value="Chromosome"/>
</dbReference>
<dbReference type="GO" id="GO:0006950">
    <property type="term" value="P:response to stress"/>
    <property type="evidence" value="ECO:0007669"/>
    <property type="project" value="TreeGrafter"/>
</dbReference>
<dbReference type="Pfam" id="PF12802">
    <property type="entry name" value="MarR_2"/>
    <property type="match status" value="1"/>
</dbReference>
<dbReference type="PANTHER" id="PTHR33164:SF106">
    <property type="entry name" value="TRANSCRIPTIONAL REGULATORY PROTEIN"/>
    <property type="match status" value="1"/>
</dbReference>
<dbReference type="HOGENOM" id="CLU_083287_1_1_11"/>
<name>E3JD53_PSEI1</name>
<dbReference type="GO" id="GO:0003700">
    <property type="term" value="F:DNA-binding transcription factor activity"/>
    <property type="evidence" value="ECO:0007669"/>
    <property type="project" value="InterPro"/>
</dbReference>
<dbReference type="PANTHER" id="PTHR33164">
    <property type="entry name" value="TRANSCRIPTIONAL REGULATOR, MARR FAMILY"/>
    <property type="match status" value="1"/>
</dbReference>
<feature type="domain" description="HTH marR-type" evidence="1">
    <location>
        <begin position="29"/>
        <end position="131"/>
    </location>
</feature>
<dbReference type="STRING" id="298654.FraEuI1c_4338"/>
<gene>
    <name evidence="2" type="ordered locus">FraEuI1c_4338</name>
</gene>
<dbReference type="InterPro" id="IPR036390">
    <property type="entry name" value="WH_DNA-bd_sf"/>
</dbReference>
<dbReference type="Gene3D" id="1.10.10.10">
    <property type="entry name" value="Winged helix-like DNA-binding domain superfamily/Winged helix DNA-binding domain"/>
    <property type="match status" value="1"/>
</dbReference>
<keyword evidence="3" id="KW-1185">Reference proteome</keyword>
<accession>E3JD53</accession>
<protein>
    <submittedName>
        <fullName evidence="2">Regulatory protein MarR</fullName>
    </submittedName>
</protein>
<dbReference type="InParanoid" id="E3JD53"/>
<dbReference type="OrthoDB" id="3206419at2"/>
<dbReference type="eggNOG" id="COG1846">
    <property type="taxonomic scope" value="Bacteria"/>
</dbReference>
<dbReference type="EMBL" id="CP002299">
    <property type="protein sequence ID" value="ADP82337.1"/>
    <property type="molecule type" value="Genomic_DNA"/>
</dbReference>
<dbReference type="SMART" id="SM00347">
    <property type="entry name" value="HTH_MARR"/>
    <property type="match status" value="1"/>
</dbReference>
<proteinExistence type="predicted"/>
<organism evidence="2 3">
    <name type="scientific">Pseudofrankia inefficax (strain DSM 45817 / CECT 9037 / DDB 130130 / EuI1c)</name>
    <name type="common">Frankia inefficax</name>
    <dbReference type="NCBI Taxonomy" id="298654"/>
    <lineage>
        <taxon>Bacteria</taxon>
        <taxon>Bacillati</taxon>
        <taxon>Actinomycetota</taxon>
        <taxon>Actinomycetes</taxon>
        <taxon>Frankiales</taxon>
        <taxon>Frankiaceae</taxon>
        <taxon>Pseudofrankia</taxon>
    </lineage>
</organism>
<evidence type="ECO:0000313" key="3">
    <source>
        <dbReference type="Proteomes" id="UP000002484"/>
    </source>
</evidence>